<evidence type="ECO:0000313" key="2">
    <source>
        <dbReference type="Proteomes" id="UP001231649"/>
    </source>
</evidence>
<gene>
    <name evidence="1" type="ORF">PYW08_005467</name>
</gene>
<protein>
    <submittedName>
        <fullName evidence="1">Uncharacterized protein</fullName>
    </submittedName>
</protein>
<organism evidence="1 2">
    <name type="scientific">Mythimna loreyi</name>
    <dbReference type="NCBI Taxonomy" id="667449"/>
    <lineage>
        <taxon>Eukaryota</taxon>
        <taxon>Metazoa</taxon>
        <taxon>Ecdysozoa</taxon>
        <taxon>Arthropoda</taxon>
        <taxon>Hexapoda</taxon>
        <taxon>Insecta</taxon>
        <taxon>Pterygota</taxon>
        <taxon>Neoptera</taxon>
        <taxon>Endopterygota</taxon>
        <taxon>Lepidoptera</taxon>
        <taxon>Glossata</taxon>
        <taxon>Ditrysia</taxon>
        <taxon>Noctuoidea</taxon>
        <taxon>Noctuidae</taxon>
        <taxon>Noctuinae</taxon>
        <taxon>Hadenini</taxon>
        <taxon>Mythimna</taxon>
    </lineage>
</organism>
<sequence length="448" mass="49332">MCLSLAFTAVAISFIVSEQSETKRRIASLVVLPPLVLGYDELYHDSKEAPKNHAPKTRKAEVPLEEEMVIQPRAQEIVKPVKQPQSQWEPVTTYLETKSPTVAPVTKNETKEAPASKKKPPAKLDPADPKKQSASPPAPKKQPAAGPISKKQQSAAPVKKKQPAAAHILKKQPAVAPIPKKHPAVDPISKKHRRTAPVKKKHPVAVPILKKQPAVASVPKKQLAADPMSKTYRRAALVPKKQSAAASILKKQQVVAPVPKKQSVVASVPKKQPAAFRISNKQRPEAPDPKKKPAAVPTPDKQTDEALLPKKQSPAVRISKKQRPAAQFLKKIPSAAPVSKKQPIVIKIKQPAVDGIKSQKIKKIPENNAEPSIIIDTKGRRNFRRNYRSIFKKRKKLNHRDSEFLGDIDAFNMDREWNTELDQISGGATWSNAHGGIITWRQNEGGGW</sequence>
<name>A0ACC2QLR2_9NEOP</name>
<reference evidence="1" key="1">
    <citation type="submission" date="2023-03" db="EMBL/GenBank/DDBJ databases">
        <title>Chromosome-level genomes of two armyworms, Mythimna separata and Mythimna loreyi, provide insights into the biosynthesis and reception of sex pheromones.</title>
        <authorList>
            <person name="Zhao H."/>
        </authorList>
    </citation>
    <scope>NUCLEOTIDE SEQUENCE</scope>
    <source>
        <strain evidence="1">BeijingLab</strain>
    </source>
</reference>
<comment type="caution">
    <text evidence="1">The sequence shown here is derived from an EMBL/GenBank/DDBJ whole genome shotgun (WGS) entry which is preliminary data.</text>
</comment>
<keyword evidence="2" id="KW-1185">Reference proteome</keyword>
<evidence type="ECO:0000313" key="1">
    <source>
        <dbReference type="EMBL" id="KAJ8717068.1"/>
    </source>
</evidence>
<accession>A0ACC2QLR2</accession>
<proteinExistence type="predicted"/>
<dbReference type="EMBL" id="CM056794">
    <property type="protein sequence ID" value="KAJ8717068.1"/>
    <property type="molecule type" value="Genomic_DNA"/>
</dbReference>
<dbReference type="Proteomes" id="UP001231649">
    <property type="component" value="Chromosome 18"/>
</dbReference>